<dbReference type="SUPFAM" id="SSF56019">
    <property type="entry name" value="The spindle assembly checkpoint protein mad2"/>
    <property type="match status" value="1"/>
</dbReference>
<proteinExistence type="inferred from homology"/>
<dbReference type="STRING" id="379508.A5DYZ6"/>
<dbReference type="GeneID" id="5233241"/>
<comment type="similarity">
    <text evidence="1">Belongs to the MAD2 family.</text>
</comment>
<dbReference type="EMBL" id="CH981526">
    <property type="protein sequence ID" value="EDK44404.1"/>
    <property type="molecule type" value="Genomic_DNA"/>
</dbReference>
<dbReference type="AlphaFoldDB" id="A5DYZ6"/>
<dbReference type="PANTHER" id="PTHR11842">
    <property type="entry name" value="MITOTIC SPINDLE ASSEMBLY CHECKPOINT PROTEIN MAD2"/>
    <property type="match status" value="1"/>
</dbReference>
<dbReference type="OrthoDB" id="21254at2759"/>
<protein>
    <recommendedName>
        <fullName evidence="4">HORMA domain-containing protein</fullName>
    </recommendedName>
</protein>
<dbReference type="PANTHER" id="PTHR11842:SF10">
    <property type="entry name" value="MITOTIC SPINDLE ASSEMBLY CHECKPOINT PROTEIN MAD2B"/>
    <property type="match status" value="1"/>
</dbReference>
<gene>
    <name evidence="2" type="ORF">LELG_02583</name>
</gene>
<evidence type="ECO:0000256" key="1">
    <source>
        <dbReference type="ARBA" id="ARBA00010348"/>
    </source>
</evidence>
<dbReference type="OMA" id="FFKITVD"/>
<organism evidence="2 3">
    <name type="scientific">Lodderomyces elongisporus (strain ATCC 11503 / CBS 2605 / JCM 1781 / NBRC 1676 / NRRL YB-4239)</name>
    <name type="common">Yeast</name>
    <name type="synonym">Saccharomyces elongisporus</name>
    <dbReference type="NCBI Taxonomy" id="379508"/>
    <lineage>
        <taxon>Eukaryota</taxon>
        <taxon>Fungi</taxon>
        <taxon>Dikarya</taxon>
        <taxon>Ascomycota</taxon>
        <taxon>Saccharomycotina</taxon>
        <taxon>Pichiomycetes</taxon>
        <taxon>Debaryomycetaceae</taxon>
        <taxon>Candida/Lodderomyces clade</taxon>
        <taxon>Lodderomyces</taxon>
    </lineage>
</organism>
<dbReference type="InterPro" id="IPR045091">
    <property type="entry name" value="Mad2-like"/>
</dbReference>
<dbReference type="HOGENOM" id="CLU_1142929_0_0_1"/>
<name>A5DYZ6_LODEL</name>
<keyword evidence="3" id="KW-1185">Reference proteome</keyword>
<dbReference type="InParanoid" id="A5DYZ6"/>
<accession>A5DYZ6</accession>
<sequence length="255" mass="29532">MPQKGNHKNDVHQPLTVNNFFLVFREFVTAWLNEILYYNRVYDPLIFDDYKAFEILIHKNRHPHLSEYIDDFVLNVINNLIISKKQLNGLQSISCSIYDTESESVVKVYTIKFTQFIVNLDKTITELKEDLINDTSASLNVPDLTWREIHTQFQTVLFKHSQQLKKDAETVFVSSSSSSNLNSGDTTRSTGNNFFFKITVDLDALVYPKSSDWVRLEKNLKSKEEVFETTAKLKTCGELDLSVLSFDLVNTYFSE</sequence>
<dbReference type="KEGG" id="lel:PVL30_003413"/>
<dbReference type="eggNOG" id="KOG3186">
    <property type="taxonomic scope" value="Eukaryota"/>
</dbReference>
<evidence type="ECO:0000313" key="3">
    <source>
        <dbReference type="Proteomes" id="UP000001996"/>
    </source>
</evidence>
<evidence type="ECO:0008006" key="4">
    <source>
        <dbReference type="Google" id="ProtNLM"/>
    </source>
</evidence>
<dbReference type="Gene3D" id="3.30.900.10">
    <property type="entry name" value="HORMA domain"/>
    <property type="match status" value="1"/>
</dbReference>
<evidence type="ECO:0000313" key="2">
    <source>
        <dbReference type="EMBL" id="EDK44404.1"/>
    </source>
</evidence>
<dbReference type="GO" id="GO:0016035">
    <property type="term" value="C:zeta DNA polymerase complex"/>
    <property type="evidence" value="ECO:0007669"/>
    <property type="project" value="TreeGrafter"/>
</dbReference>
<dbReference type="InterPro" id="IPR036570">
    <property type="entry name" value="HORMA_dom_sf"/>
</dbReference>
<dbReference type="VEuPathDB" id="FungiDB:LELG_02583"/>
<dbReference type="Proteomes" id="UP000001996">
    <property type="component" value="Unassembled WGS sequence"/>
</dbReference>
<reference evidence="2 3" key="1">
    <citation type="journal article" date="2009" name="Nature">
        <title>Evolution of pathogenicity and sexual reproduction in eight Candida genomes.</title>
        <authorList>
            <person name="Butler G."/>
            <person name="Rasmussen M.D."/>
            <person name="Lin M.F."/>
            <person name="Santos M.A."/>
            <person name="Sakthikumar S."/>
            <person name="Munro C.A."/>
            <person name="Rheinbay E."/>
            <person name="Grabherr M."/>
            <person name="Forche A."/>
            <person name="Reedy J.L."/>
            <person name="Agrafioti I."/>
            <person name="Arnaud M.B."/>
            <person name="Bates S."/>
            <person name="Brown A.J."/>
            <person name="Brunke S."/>
            <person name="Costanzo M.C."/>
            <person name="Fitzpatrick D.A."/>
            <person name="de Groot P.W."/>
            <person name="Harris D."/>
            <person name="Hoyer L.L."/>
            <person name="Hube B."/>
            <person name="Klis F.M."/>
            <person name="Kodira C."/>
            <person name="Lennard N."/>
            <person name="Logue M.E."/>
            <person name="Martin R."/>
            <person name="Neiman A.M."/>
            <person name="Nikolaou E."/>
            <person name="Quail M.A."/>
            <person name="Quinn J."/>
            <person name="Santos M.C."/>
            <person name="Schmitzberger F.F."/>
            <person name="Sherlock G."/>
            <person name="Shah P."/>
            <person name="Silverstein K.A."/>
            <person name="Skrzypek M.S."/>
            <person name="Soll D."/>
            <person name="Staggs R."/>
            <person name="Stansfield I."/>
            <person name="Stumpf M.P."/>
            <person name="Sudbery P.E."/>
            <person name="Srikantha T."/>
            <person name="Zeng Q."/>
            <person name="Berman J."/>
            <person name="Berriman M."/>
            <person name="Heitman J."/>
            <person name="Gow N.A."/>
            <person name="Lorenz M.C."/>
            <person name="Birren B.W."/>
            <person name="Kellis M."/>
            <person name="Cuomo C.A."/>
        </authorList>
    </citation>
    <scope>NUCLEOTIDE SEQUENCE [LARGE SCALE GENOMIC DNA]</scope>
    <source>
        <strain evidence="3">ATCC 11503 / BCRC 21390 / CBS 2605 / JCM 1781 / NBRC 1676 / NRRL YB-4239</strain>
    </source>
</reference>